<evidence type="ECO:0000256" key="3">
    <source>
        <dbReference type="ARBA" id="ARBA00014341"/>
    </source>
</evidence>
<dbReference type="SUPFAM" id="SSF48498">
    <property type="entry name" value="Tetracyclin repressor-like, C-terminal domain"/>
    <property type="match status" value="1"/>
</dbReference>
<evidence type="ECO:0000313" key="11">
    <source>
        <dbReference type="EMBL" id="MDN5214106.1"/>
    </source>
</evidence>
<evidence type="ECO:0000256" key="7">
    <source>
        <dbReference type="ARBA" id="ARBA00023163"/>
    </source>
</evidence>
<dbReference type="InterPro" id="IPR036271">
    <property type="entry name" value="Tet_transcr_reg_TetR-rel_C_sf"/>
</dbReference>
<dbReference type="Pfam" id="PF00440">
    <property type="entry name" value="TetR_N"/>
    <property type="match status" value="1"/>
</dbReference>
<comment type="function">
    <text evidence="1">Represses transcription of the icaADBC operon necessary for biofilm production.</text>
</comment>
<comment type="caution">
    <text evidence="11">The sequence shown here is derived from an EMBL/GenBank/DDBJ whole genome shotgun (WGS) entry which is preliminary data.</text>
</comment>
<keyword evidence="7" id="KW-0804">Transcription</keyword>
<dbReference type="Proteomes" id="UP001172083">
    <property type="component" value="Unassembled WGS sequence"/>
</dbReference>
<dbReference type="PANTHER" id="PTHR43479">
    <property type="entry name" value="ACREF/ENVCD OPERON REPRESSOR-RELATED"/>
    <property type="match status" value="1"/>
</dbReference>
<evidence type="ECO:0000256" key="2">
    <source>
        <dbReference type="ARBA" id="ARBA00011738"/>
    </source>
</evidence>
<feature type="domain" description="HTH tetR-type" evidence="10">
    <location>
        <begin position="8"/>
        <end position="68"/>
    </location>
</feature>
<keyword evidence="12" id="KW-1185">Reference proteome</keyword>
<dbReference type="InterPro" id="IPR050624">
    <property type="entry name" value="HTH-type_Tx_Regulator"/>
</dbReference>
<keyword evidence="5" id="KW-0805">Transcription regulation</keyword>
<dbReference type="Pfam" id="PF18665">
    <property type="entry name" value="TetR_C_37"/>
    <property type="match status" value="1"/>
</dbReference>
<gene>
    <name evidence="11" type="ORF">QQ020_18665</name>
</gene>
<protein>
    <recommendedName>
        <fullName evidence="3">Biofilm operon icaADBC HTH-type negative transcriptional regulator IcaR</fullName>
    </recommendedName>
    <alternativeName>
        <fullName evidence="8">Intercellular adhesion protein R</fullName>
    </alternativeName>
</protein>
<evidence type="ECO:0000256" key="8">
    <source>
        <dbReference type="ARBA" id="ARBA00030200"/>
    </source>
</evidence>
<evidence type="ECO:0000256" key="4">
    <source>
        <dbReference type="ARBA" id="ARBA00022491"/>
    </source>
</evidence>
<dbReference type="PANTHER" id="PTHR43479:SF11">
    <property type="entry name" value="ACREF_ENVCD OPERON REPRESSOR-RELATED"/>
    <property type="match status" value="1"/>
</dbReference>
<keyword evidence="4" id="KW-0678">Repressor</keyword>
<keyword evidence="6 9" id="KW-0238">DNA-binding</keyword>
<evidence type="ECO:0000256" key="9">
    <source>
        <dbReference type="PROSITE-ProRule" id="PRU00335"/>
    </source>
</evidence>
<evidence type="ECO:0000256" key="1">
    <source>
        <dbReference type="ARBA" id="ARBA00002291"/>
    </source>
</evidence>
<organism evidence="11 12">
    <name type="scientific">Agaribacillus aureus</name>
    <dbReference type="NCBI Taxonomy" id="3051825"/>
    <lineage>
        <taxon>Bacteria</taxon>
        <taxon>Pseudomonadati</taxon>
        <taxon>Bacteroidota</taxon>
        <taxon>Cytophagia</taxon>
        <taxon>Cytophagales</taxon>
        <taxon>Splendidivirgaceae</taxon>
        <taxon>Agaribacillus</taxon>
    </lineage>
</organism>
<evidence type="ECO:0000256" key="6">
    <source>
        <dbReference type="ARBA" id="ARBA00023125"/>
    </source>
</evidence>
<dbReference type="InterPro" id="IPR041646">
    <property type="entry name" value="IcaR_C"/>
</dbReference>
<dbReference type="Gene3D" id="1.10.357.10">
    <property type="entry name" value="Tetracycline Repressor, domain 2"/>
    <property type="match status" value="1"/>
</dbReference>
<evidence type="ECO:0000313" key="12">
    <source>
        <dbReference type="Proteomes" id="UP001172083"/>
    </source>
</evidence>
<proteinExistence type="predicted"/>
<accession>A0ABT8LAK5</accession>
<dbReference type="SUPFAM" id="SSF46689">
    <property type="entry name" value="Homeodomain-like"/>
    <property type="match status" value="1"/>
</dbReference>
<evidence type="ECO:0000259" key="10">
    <source>
        <dbReference type="PROSITE" id="PS50977"/>
    </source>
</evidence>
<dbReference type="RefSeq" id="WP_346759443.1">
    <property type="nucleotide sequence ID" value="NZ_JAUJEB010000004.1"/>
</dbReference>
<reference evidence="11" key="1">
    <citation type="submission" date="2023-06" db="EMBL/GenBank/DDBJ databases">
        <title>Genomic of Agaribacillus aureum.</title>
        <authorList>
            <person name="Wang G."/>
        </authorList>
    </citation>
    <scope>NUCLEOTIDE SEQUENCE</scope>
    <source>
        <strain evidence="11">BMA12</strain>
    </source>
</reference>
<dbReference type="EMBL" id="JAUJEB010000004">
    <property type="protein sequence ID" value="MDN5214106.1"/>
    <property type="molecule type" value="Genomic_DNA"/>
</dbReference>
<feature type="DNA-binding region" description="H-T-H motif" evidence="9">
    <location>
        <begin position="31"/>
        <end position="50"/>
    </location>
</feature>
<comment type="subunit">
    <text evidence="2">Homodimer.</text>
</comment>
<dbReference type="PROSITE" id="PS50977">
    <property type="entry name" value="HTH_TETR_2"/>
    <property type="match status" value="1"/>
</dbReference>
<sequence length="203" mass="23621">MGRKSIKEIRRREIVTAFYQVAKKEGLENASIAKVAKKMEINPSLVMHYFNTKEDLIYELIDFILERYRHIYKPKKSVSDPKERLIQIIDNLFSRKWNTLFDDGVFFSCFALVFRSKRIKAHYKDLHDSLRAMLAKALQEAKDEGAIDVADVKAASDMIFILVEGAYYYLSLSDENNDDKLAIYKNEVFMRLGLTYNVQAAEV</sequence>
<evidence type="ECO:0000256" key="5">
    <source>
        <dbReference type="ARBA" id="ARBA00023015"/>
    </source>
</evidence>
<dbReference type="InterPro" id="IPR001647">
    <property type="entry name" value="HTH_TetR"/>
</dbReference>
<name>A0ABT8LAK5_9BACT</name>
<dbReference type="InterPro" id="IPR009057">
    <property type="entry name" value="Homeodomain-like_sf"/>
</dbReference>